<dbReference type="AlphaFoldDB" id="A0A7C0Y3I4"/>
<dbReference type="Pfam" id="PF17932">
    <property type="entry name" value="TetR_C_24"/>
    <property type="match status" value="1"/>
</dbReference>
<dbReference type="PANTHER" id="PTHR43479:SF11">
    <property type="entry name" value="ACREF_ENVCD OPERON REPRESSOR-RELATED"/>
    <property type="match status" value="1"/>
</dbReference>
<dbReference type="SUPFAM" id="SSF48498">
    <property type="entry name" value="Tetracyclin repressor-like, C-terminal domain"/>
    <property type="match status" value="1"/>
</dbReference>
<dbReference type="Gene3D" id="1.10.10.60">
    <property type="entry name" value="Homeodomain-like"/>
    <property type="match status" value="1"/>
</dbReference>
<protein>
    <submittedName>
        <fullName evidence="4">TetR/AcrR family transcriptional regulator</fullName>
    </submittedName>
</protein>
<gene>
    <name evidence="4" type="ORF">ENG63_07910</name>
</gene>
<dbReference type="GO" id="GO:0003677">
    <property type="term" value="F:DNA binding"/>
    <property type="evidence" value="ECO:0007669"/>
    <property type="project" value="UniProtKB-UniRule"/>
</dbReference>
<keyword evidence="1 2" id="KW-0238">DNA-binding</keyword>
<name>A0A7C0Y3I4_DESA2</name>
<dbReference type="EMBL" id="DRBS01000294">
    <property type="protein sequence ID" value="HDD44766.1"/>
    <property type="molecule type" value="Genomic_DNA"/>
</dbReference>
<dbReference type="PROSITE" id="PS50977">
    <property type="entry name" value="HTH_TETR_2"/>
    <property type="match status" value="1"/>
</dbReference>
<dbReference type="Pfam" id="PF00440">
    <property type="entry name" value="TetR_N"/>
    <property type="match status" value="1"/>
</dbReference>
<dbReference type="SUPFAM" id="SSF46689">
    <property type="entry name" value="Homeodomain-like"/>
    <property type="match status" value="1"/>
</dbReference>
<dbReference type="InterPro" id="IPR036271">
    <property type="entry name" value="Tet_transcr_reg_TetR-rel_C_sf"/>
</dbReference>
<evidence type="ECO:0000313" key="4">
    <source>
        <dbReference type="EMBL" id="HDD44766.1"/>
    </source>
</evidence>
<organism evidence="4">
    <name type="scientific">Desulfofervidus auxilii</name>
    <dbReference type="NCBI Taxonomy" id="1621989"/>
    <lineage>
        <taxon>Bacteria</taxon>
        <taxon>Pseudomonadati</taxon>
        <taxon>Thermodesulfobacteriota</taxon>
        <taxon>Candidatus Desulfofervidia</taxon>
        <taxon>Candidatus Desulfofervidales</taxon>
        <taxon>Candidatus Desulfofervidaceae</taxon>
        <taxon>Candidatus Desulfofervidus</taxon>
    </lineage>
</organism>
<dbReference type="InterPro" id="IPR001647">
    <property type="entry name" value="HTH_TetR"/>
</dbReference>
<comment type="caution">
    <text evidence="4">The sequence shown here is derived from an EMBL/GenBank/DDBJ whole genome shotgun (WGS) entry which is preliminary data.</text>
</comment>
<dbReference type="Proteomes" id="UP000886289">
    <property type="component" value="Unassembled WGS sequence"/>
</dbReference>
<evidence type="ECO:0000259" key="3">
    <source>
        <dbReference type="PROSITE" id="PS50977"/>
    </source>
</evidence>
<dbReference type="Gene3D" id="1.10.357.10">
    <property type="entry name" value="Tetracycline Repressor, domain 2"/>
    <property type="match status" value="1"/>
</dbReference>
<proteinExistence type="predicted"/>
<dbReference type="InterPro" id="IPR009057">
    <property type="entry name" value="Homeodomain-like_sf"/>
</dbReference>
<dbReference type="PRINTS" id="PR00455">
    <property type="entry name" value="HTHTETR"/>
</dbReference>
<feature type="domain" description="HTH tetR-type" evidence="3">
    <location>
        <begin position="18"/>
        <end position="78"/>
    </location>
</feature>
<dbReference type="PANTHER" id="PTHR43479">
    <property type="entry name" value="ACREF/ENVCD OPERON REPRESSOR-RELATED"/>
    <property type="match status" value="1"/>
</dbReference>
<evidence type="ECO:0000256" key="2">
    <source>
        <dbReference type="PROSITE-ProRule" id="PRU00335"/>
    </source>
</evidence>
<accession>A0A7C0Y3I4</accession>
<feature type="DNA-binding region" description="H-T-H motif" evidence="2">
    <location>
        <begin position="41"/>
        <end position="60"/>
    </location>
</feature>
<sequence>MNNLNSNMSLGRREQERKWRRQYILKVAERLFAQKGYHQTTMAEIAKASEFGMSTIYQFFESKEKIYLTLFNEKLDTLLELVKDAVKKASTATEKIKAILKVEFDFFQKNKDFFRLYAMEREAVTVIVREELGREVNKKHEEGLALLKQIIEEGIKNKEFYPFPPAEVAILFSGMIQAYIHDWIKSGKEINLDEKIKIITNFFLKGIHWREK</sequence>
<dbReference type="InterPro" id="IPR050624">
    <property type="entry name" value="HTH-type_Tx_Regulator"/>
</dbReference>
<reference evidence="4" key="1">
    <citation type="journal article" date="2020" name="mSystems">
        <title>Genome- and Community-Level Interaction Insights into Carbon Utilization and Element Cycling Functions of Hydrothermarchaeota in Hydrothermal Sediment.</title>
        <authorList>
            <person name="Zhou Z."/>
            <person name="Liu Y."/>
            <person name="Xu W."/>
            <person name="Pan J."/>
            <person name="Luo Z.H."/>
            <person name="Li M."/>
        </authorList>
    </citation>
    <scope>NUCLEOTIDE SEQUENCE [LARGE SCALE GENOMIC DNA]</scope>
    <source>
        <strain evidence="4">HyVt-233</strain>
    </source>
</reference>
<evidence type="ECO:0000256" key="1">
    <source>
        <dbReference type="ARBA" id="ARBA00023125"/>
    </source>
</evidence>
<dbReference type="InterPro" id="IPR041490">
    <property type="entry name" value="KstR2_TetR_C"/>
</dbReference>